<dbReference type="Gene3D" id="1.10.10.10">
    <property type="entry name" value="Winged helix-like DNA-binding domain superfamily/Winged helix DNA-binding domain"/>
    <property type="match status" value="1"/>
</dbReference>
<keyword evidence="4" id="KW-0804">Transcription</keyword>
<evidence type="ECO:0000259" key="5">
    <source>
        <dbReference type="Pfam" id="PF04545"/>
    </source>
</evidence>
<keyword evidence="3" id="KW-0238">DNA-binding</keyword>
<proteinExistence type="predicted"/>
<dbReference type="InterPro" id="IPR036388">
    <property type="entry name" value="WH-like_DNA-bd_sf"/>
</dbReference>
<evidence type="ECO:0000313" key="7">
    <source>
        <dbReference type="Proteomes" id="UP000371977"/>
    </source>
</evidence>
<evidence type="ECO:0000256" key="1">
    <source>
        <dbReference type="ARBA" id="ARBA00023015"/>
    </source>
</evidence>
<dbReference type="SUPFAM" id="SSF88659">
    <property type="entry name" value="Sigma3 and sigma4 domains of RNA polymerase sigma factors"/>
    <property type="match status" value="2"/>
</dbReference>
<organism evidence="6 7">
    <name type="scientific">Weissella muntiaci</name>
    <dbReference type="NCBI Taxonomy" id="2508881"/>
    <lineage>
        <taxon>Bacteria</taxon>
        <taxon>Bacillati</taxon>
        <taxon>Bacillota</taxon>
        <taxon>Bacilli</taxon>
        <taxon>Lactobacillales</taxon>
        <taxon>Lactobacillaceae</taxon>
        <taxon>Weissella</taxon>
    </lineage>
</organism>
<evidence type="ECO:0000256" key="2">
    <source>
        <dbReference type="ARBA" id="ARBA00023082"/>
    </source>
</evidence>
<dbReference type="RefSeq" id="WP_148621787.1">
    <property type="nucleotide sequence ID" value="NZ_SDGZ01000004.1"/>
</dbReference>
<dbReference type="GO" id="GO:0016987">
    <property type="term" value="F:sigma factor activity"/>
    <property type="evidence" value="ECO:0007669"/>
    <property type="project" value="UniProtKB-KW"/>
</dbReference>
<dbReference type="Pfam" id="PF04545">
    <property type="entry name" value="Sigma70_r4"/>
    <property type="match status" value="1"/>
</dbReference>
<dbReference type="InterPro" id="IPR013324">
    <property type="entry name" value="RNA_pol_sigma_r3/r4-like"/>
</dbReference>
<reference evidence="6 7" key="1">
    <citation type="submission" date="2019-01" db="EMBL/GenBank/DDBJ databases">
        <title>Weissella sp. nov., a novel lactic acid bacterium isolated from animal feces.</title>
        <authorList>
            <person name="Wang L.-T."/>
        </authorList>
    </citation>
    <scope>NUCLEOTIDE SEQUENCE [LARGE SCALE GENOMIC DNA]</scope>
    <source>
        <strain evidence="6 7">8H-2</strain>
    </source>
</reference>
<evidence type="ECO:0000313" key="6">
    <source>
        <dbReference type="EMBL" id="TYC50877.1"/>
    </source>
</evidence>
<keyword evidence="2" id="KW-0731">Sigma factor</keyword>
<accession>A0A6C2CA79</accession>
<gene>
    <name evidence="6" type="ORF">ESZ50_01285</name>
</gene>
<dbReference type="EMBL" id="SDGZ01000004">
    <property type="protein sequence ID" value="TYC50877.1"/>
    <property type="molecule type" value="Genomic_DNA"/>
</dbReference>
<sequence length="239" mass="27926">MTKNNFLTPESRMARETQRWFDRKFRIAYKRQQIFNEEGASKELVDKVQSIVSMMPEKFQEVLELRFFRGFTNAQTMEQLDYPESSYYRLKNNALVEFAELTKGTELLKVESDETLTIKRAIKFFNNDLERIESVAGTRMGRSTEFDSVKHHSNVNTAEEMATQRLDANNTLDYVQKMIGKLAEQEQGMINMRFMEGATSKEISTNLNCTEDEVHQIMDRALLTFAEITNEKLRLVVEK</sequence>
<protein>
    <recommendedName>
        <fullName evidence="5">RNA polymerase sigma-70 region 4 domain-containing protein</fullName>
    </recommendedName>
</protein>
<name>A0A6C2CA79_9LACO</name>
<dbReference type="NCBIfam" id="TIGR01637">
    <property type="entry name" value="phage_arpU"/>
    <property type="match status" value="1"/>
</dbReference>
<dbReference type="GO" id="GO:0003677">
    <property type="term" value="F:DNA binding"/>
    <property type="evidence" value="ECO:0007669"/>
    <property type="project" value="UniProtKB-KW"/>
</dbReference>
<dbReference type="InterPro" id="IPR007630">
    <property type="entry name" value="RNA_pol_sigma70_r4"/>
</dbReference>
<dbReference type="GO" id="GO:0006352">
    <property type="term" value="P:DNA-templated transcription initiation"/>
    <property type="evidence" value="ECO:0007669"/>
    <property type="project" value="InterPro"/>
</dbReference>
<evidence type="ECO:0000256" key="4">
    <source>
        <dbReference type="ARBA" id="ARBA00023163"/>
    </source>
</evidence>
<dbReference type="AlphaFoldDB" id="A0A6C2CA79"/>
<evidence type="ECO:0000256" key="3">
    <source>
        <dbReference type="ARBA" id="ARBA00023125"/>
    </source>
</evidence>
<dbReference type="InterPro" id="IPR006524">
    <property type="entry name" value="ArpU-like"/>
</dbReference>
<dbReference type="Gene3D" id="1.20.140.160">
    <property type="match status" value="1"/>
</dbReference>
<comment type="caution">
    <text evidence="6">The sequence shown here is derived from an EMBL/GenBank/DDBJ whole genome shotgun (WGS) entry which is preliminary data.</text>
</comment>
<feature type="domain" description="RNA polymerase sigma-70 region 4" evidence="5">
    <location>
        <begin position="179"/>
        <end position="222"/>
    </location>
</feature>
<keyword evidence="1" id="KW-0805">Transcription regulation</keyword>
<dbReference type="Proteomes" id="UP000371977">
    <property type="component" value="Unassembled WGS sequence"/>
</dbReference>
<dbReference type="PANTHER" id="PTHR30385">
    <property type="entry name" value="SIGMA FACTOR F FLAGELLAR"/>
    <property type="match status" value="1"/>
</dbReference>
<keyword evidence="7" id="KW-1185">Reference proteome</keyword>